<dbReference type="RefSeq" id="WP_113036857.1">
    <property type="nucleotide sequence ID" value="NZ_QMFB01000060.1"/>
</dbReference>
<evidence type="ECO:0000313" key="2">
    <source>
        <dbReference type="Proteomes" id="UP000250369"/>
    </source>
</evidence>
<dbReference type="EMBL" id="QMFB01000060">
    <property type="protein sequence ID" value="RAV08321.1"/>
    <property type="molecule type" value="Genomic_DNA"/>
</dbReference>
<organism evidence="1 2">
    <name type="scientific">Paenibacillus contaminans</name>
    <dbReference type="NCBI Taxonomy" id="450362"/>
    <lineage>
        <taxon>Bacteria</taxon>
        <taxon>Bacillati</taxon>
        <taxon>Bacillota</taxon>
        <taxon>Bacilli</taxon>
        <taxon>Bacillales</taxon>
        <taxon>Paenibacillaceae</taxon>
        <taxon>Paenibacillus</taxon>
    </lineage>
</organism>
<name>A0A329LK54_9BACL</name>
<sequence length="80" mass="9412">MSSMLRDKIRMLKQHEAYSYRIAYYLLENEENAVQAVRQTMLTLFRRDDLLHLTEPDRKNIVKSATIHHSMLKVNGPAPL</sequence>
<protein>
    <submittedName>
        <fullName evidence="1">Uncharacterized protein</fullName>
    </submittedName>
</protein>
<dbReference type="AlphaFoldDB" id="A0A329LK54"/>
<keyword evidence="2" id="KW-1185">Reference proteome</keyword>
<gene>
    <name evidence="1" type="ORF">DQG23_41140</name>
</gene>
<evidence type="ECO:0000313" key="1">
    <source>
        <dbReference type="EMBL" id="RAV08321.1"/>
    </source>
</evidence>
<proteinExistence type="predicted"/>
<comment type="caution">
    <text evidence="1">The sequence shown here is derived from an EMBL/GenBank/DDBJ whole genome shotgun (WGS) entry which is preliminary data.</text>
</comment>
<dbReference type="OrthoDB" id="2664140at2"/>
<dbReference type="Proteomes" id="UP000250369">
    <property type="component" value="Unassembled WGS sequence"/>
</dbReference>
<reference evidence="1 2" key="1">
    <citation type="journal article" date="2009" name="Int. J. Syst. Evol. Microbiol.">
        <title>Paenibacillus contaminans sp. nov., isolated from a contaminated laboratory plate.</title>
        <authorList>
            <person name="Chou J.H."/>
            <person name="Lee J.H."/>
            <person name="Lin M.C."/>
            <person name="Chang P.S."/>
            <person name="Arun A.B."/>
            <person name="Young C.C."/>
            <person name="Chen W.M."/>
        </authorList>
    </citation>
    <scope>NUCLEOTIDE SEQUENCE [LARGE SCALE GENOMIC DNA]</scope>
    <source>
        <strain evidence="1 2">CKOBP-6</strain>
    </source>
</reference>
<accession>A0A329LK54</accession>